<comment type="similarity">
    <text evidence="2">Belongs to the lin-54 family.</text>
</comment>
<evidence type="ECO:0000259" key="5">
    <source>
        <dbReference type="PROSITE" id="PS51634"/>
    </source>
</evidence>
<dbReference type="PANTHER" id="PTHR12446">
    <property type="entry name" value="TESMIN/TSO1-RELATED"/>
    <property type="match status" value="1"/>
</dbReference>
<feature type="compositionally biased region" description="Low complexity" evidence="4">
    <location>
        <begin position="602"/>
        <end position="616"/>
    </location>
</feature>
<dbReference type="PROSITE" id="PS51634">
    <property type="entry name" value="CRC"/>
    <property type="match status" value="1"/>
</dbReference>
<feature type="region of interest" description="Disordered" evidence="4">
    <location>
        <begin position="205"/>
        <end position="552"/>
    </location>
</feature>
<dbReference type="GO" id="GO:0005634">
    <property type="term" value="C:nucleus"/>
    <property type="evidence" value="ECO:0007669"/>
    <property type="project" value="UniProtKB-SubCell"/>
</dbReference>
<dbReference type="PANTHER" id="PTHR12446:SF34">
    <property type="entry name" value="PROTEIN LIN-54 HOMOLOG"/>
    <property type="match status" value="1"/>
</dbReference>
<feature type="compositionally biased region" description="Basic and acidic residues" evidence="4">
    <location>
        <begin position="410"/>
        <end position="425"/>
    </location>
</feature>
<dbReference type="InterPro" id="IPR005172">
    <property type="entry name" value="CRC"/>
</dbReference>
<evidence type="ECO:0000313" key="7">
    <source>
        <dbReference type="Proteomes" id="UP001485043"/>
    </source>
</evidence>
<feature type="compositionally biased region" description="Low complexity" evidence="4">
    <location>
        <begin position="384"/>
        <end position="394"/>
    </location>
</feature>
<evidence type="ECO:0000256" key="2">
    <source>
        <dbReference type="ARBA" id="ARBA00007267"/>
    </source>
</evidence>
<dbReference type="Pfam" id="PF03638">
    <property type="entry name" value="TCR"/>
    <property type="match status" value="1"/>
</dbReference>
<dbReference type="AlphaFoldDB" id="A0AAW1TE85"/>
<protein>
    <recommendedName>
        <fullName evidence="5">CRC domain-containing protein</fullName>
    </recommendedName>
</protein>
<dbReference type="GO" id="GO:0006355">
    <property type="term" value="P:regulation of DNA-templated transcription"/>
    <property type="evidence" value="ECO:0007669"/>
    <property type="project" value="TreeGrafter"/>
</dbReference>
<feature type="compositionally biased region" description="Basic and acidic residues" evidence="4">
    <location>
        <begin position="233"/>
        <end position="244"/>
    </location>
</feature>
<evidence type="ECO:0000256" key="3">
    <source>
        <dbReference type="ARBA" id="ARBA00023242"/>
    </source>
</evidence>
<keyword evidence="7" id="KW-1185">Reference proteome</keyword>
<feature type="region of interest" description="Disordered" evidence="4">
    <location>
        <begin position="1"/>
        <end position="29"/>
    </location>
</feature>
<proteinExistence type="inferred from homology"/>
<dbReference type="SMART" id="SM01114">
    <property type="entry name" value="CXC"/>
    <property type="match status" value="1"/>
</dbReference>
<evidence type="ECO:0000256" key="1">
    <source>
        <dbReference type="ARBA" id="ARBA00004123"/>
    </source>
</evidence>
<feature type="compositionally biased region" description="Pro residues" evidence="4">
    <location>
        <begin position="255"/>
        <end position="269"/>
    </location>
</feature>
<feature type="compositionally biased region" description="Polar residues" evidence="4">
    <location>
        <begin position="571"/>
        <end position="581"/>
    </location>
</feature>
<evidence type="ECO:0000256" key="4">
    <source>
        <dbReference type="SAM" id="MobiDB-lite"/>
    </source>
</evidence>
<keyword evidence="3" id="KW-0539">Nucleus</keyword>
<name>A0AAW1TE85_9CHLO</name>
<comment type="subcellular location">
    <subcellularLocation>
        <location evidence="1">Nucleus</location>
    </subcellularLocation>
</comment>
<comment type="caution">
    <text evidence="6">The sequence shown here is derived from an EMBL/GenBank/DDBJ whole genome shotgun (WGS) entry which is preliminary data.</text>
</comment>
<feature type="domain" description="CRC" evidence="5">
    <location>
        <begin position="130"/>
        <end position="197"/>
    </location>
</feature>
<organism evidence="6 7">
    <name type="scientific">Apatococcus fuscideae</name>
    <dbReference type="NCBI Taxonomy" id="2026836"/>
    <lineage>
        <taxon>Eukaryota</taxon>
        <taxon>Viridiplantae</taxon>
        <taxon>Chlorophyta</taxon>
        <taxon>core chlorophytes</taxon>
        <taxon>Trebouxiophyceae</taxon>
        <taxon>Chlorellales</taxon>
        <taxon>Chlorellaceae</taxon>
        <taxon>Apatococcus</taxon>
    </lineage>
</organism>
<dbReference type="Proteomes" id="UP001485043">
    <property type="component" value="Unassembled WGS sequence"/>
</dbReference>
<dbReference type="EMBL" id="JALJOV010000114">
    <property type="protein sequence ID" value="KAK9867050.1"/>
    <property type="molecule type" value="Genomic_DNA"/>
</dbReference>
<gene>
    <name evidence="6" type="ORF">WJX84_008388</name>
</gene>
<reference evidence="6 7" key="1">
    <citation type="journal article" date="2024" name="Nat. Commun.">
        <title>Phylogenomics reveals the evolutionary origins of lichenization in chlorophyte algae.</title>
        <authorList>
            <person name="Puginier C."/>
            <person name="Libourel C."/>
            <person name="Otte J."/>
            <person name="Skaloud P."/>
            <person name="Haon M."/>
            <person name="Grisel S."/>
            <person name="Petersen M."/>
            <person name="Berrin J.G."/>
            <person name="Delaux P.M."/>
            <person name="Dal Grande F."/>
            <person name="Keller J."/>
        </authorList>
    </citation>
    <scope>NUCLEOTIDE SEQUENCE [LARGE SCALE GENOMIC DNA]</scope>
    <source>
        <strain evidence="6 7">SAG 2523</strain>
    </source>
</reference>
<evidence type="ECO:0000313" key="6">
    <source>
        <dbReference type="EMBL" id="KAK9867050.1"/>
    </source>
</evidence>
<accession>A0AAW1TE85</accession>
<dbReference type="InterPro" id="IPR028307">
    <property type="entry name" value="Lin-54_fam"/>
</dbReference>
<feature type="region of interest" description="Disordered" evidence="4">
    <location>
        <begin position="571"/>
        <end position="650"/>
    </location>
</feature>
<dbReference type="InterPro" id="IPR033467">
    <property type="entry name" value="Tesmin/TSO1-like_CXC"/>
</dbReference>
<sequence length="748" mass="80451">MVSSHSQLEAPLCTKPASGKSSDEQGDLSTNPLLQAIQLETEGNFGLHLLDRPYGPVGIPNAHALAAPRRKKRVRRPYADGPSMEERQGYNENVAFSQEEPSEEATEMFPPPALPKRICCNCRKIKAILQQVRDTICQRNPHAFTDKIHGSQGGKARHLTGCKCLKSSCSKRYCECFQAGVPCTSACRCTGCQNHKGEACNGAGTPETGAEVKPQRQGSRASGSDLRPAGSGHSDERTVSEGTRRPVAPKRRPKPSVPDHPPQLPPGWPPAGYHYVMQPVDEPMDEAAQQPVTSRAMPPPQQAPSLGRPDRQDRPHPSRRAHPPLQIGVSPPMRGPPRPPQHASSVPRHELPAKRSLASPNDEPWAQDTPRPGSSKVSPREKAGMLGLHALAGATDPTSPGSPLCSPPISEHHTMDDQDFLCREEAPDEQGSDGSPQGDASHDGSRVCRSQQGQGSRKEPKRDGQLAVRSAGIRLDLGLQMSGSRRAPHPNPSPMLPQGYRPPYNPKMPPGYLSQKPPAHVPAMAPVSPTRPIQEAARPAAYPRARLHPEDRHRVARRIDDHEILATQASQVNRLAGETSQPGGGKPIQPSKKRSQPKAPRQLQAYEQQAQEMAAASRGQHISPDRRSSSPDSSHGVLQPESLPPGHMALPMAVPLSAPGSIDLPQIAAGQSQQMMMLPLLQTLPSPAPFQPDMTGLPHMTGLPQGMSQLQASAPTAELAPGSNILYKVMYTQTPSGLLPVLVPAGTQ</sequence>